<evidence type="ECO:0000313" key="2">
    <source>
        <dbReference type="EMBL" id="GEP09610.1"/>
    </source>
</evidence>
<dbReference type="Proteomes" id="UP000321750">
    <property type="component" value="Unassembled WGS sequence"/>
</dbReference>
<gene>
    <name evidence="2" type="ORF">MGN01_14550</name>
</gene>
<dbReference type="EMBL" id="BJZV01000006">
    <property type="protein sequence ID" value="GEP09610.1"/>
    <property type="molecule type" value="Genomic_DNA"/>
</dbReference>
<reference evidence="2 3" key="1">
    <citation type="submission" date="2019-07" db="EMBL/GenBank/DDBJ databases">
        <title>Whole genome shotgun sequence of Methylobacterium gnaphalii NBRC 107716.</title>
        <authorList>
            <person name="Hosoyama A."/>
            <person name="Uohara A."/>
            <person name="Ohji S."/>
            <person name="Ichikawa N."/>
        </authorList>
    </citation>
    <scope>NUCLEOTIDE SEQUENCE [LARGE SCALE GENOMIC DNA]</scope>
    <source>
        <strain evidence="2 3">NBRC 107716</strain>
    </source>
</reference>
<comment type="caution">
    <text evidence="2">The sequence shown here is derived from an EMBL/GenBank/DDBJ whole genome shotgun (WGS) entry which is preliminary data.</text>
</comment>
<proteinExistence type="predicted"/>
<accession>A0A512JI27</accession>
<sequence length="120" mass="12905">MTAHSPIETKSASPLTEHKAATGAVDAALEGFARAFEAFKEANDTRLGEIETRLSADVLTEEKLARIDTALDEARFRLDRISLDRARPPLAGSDGGRATSRAPSIRLPSISMFGPARARD</sequence>
<feature type="region of interest" description="Disordered" evidence="1">
    <location>
        <begin position="86"/>
        <end position="120"/>
    </location>
</feature>
<keyword evidence="3" id="KW-1185">Reference proteome</keyword>
<organism evidence="2 3">
    <name type="scientific">Methylobacterium gnaphalii</name>
    <dbReference type="NCBI Taxonomy" id="1010610"/>
    <lineage>
        <taxon>Bacteria</taxon>
        <taxon>Pseudomonadati</taxon>
        <taxon>Pseudomonadota</taxon>
        <taxon>Alphaproteobacteria</taxon>
        <taxon>Hyphomicrobiales</taxon>
        <taxon>Methylobacteriaceae</taxon>
        <taxon>Methylobacterium</taxon>
    </lineage>
</organism>
<dbReference type="AlphaFoldDB" id="A0A512JI27"/>
<evidence type="ECO:0000256" key="1">
    <source>
        <dbReference type="SAM" id="MobiDB-lite"/>
    </source>
</evidence>
<name>A0A512JI27_9HYPH</name>
<evidence type="ECO:0000313" key="3">
    <source>
        <dbReference type="Proteomes" id="UP000321750"/>
    </source>
</evidence>
<protein>
    <submittedName>
        <fullName evidence="2">Uncharacterized protein</fullName>
    </submittedName>
</protein>